<accession>A0A0K2T6G0</accession>
<organism evidence="1">
    <name type="scientific">Lepeophtheirus salmonis</name>
    <name type="common">Salmon louse</name>
    <name type="synonym">Caligus salmonis</name>
    <dbReference type="NCBI Taxonomy" id="72036"/>
    <lineage>
        <taxon>Eukaryota</taxon>
        <taxon>Metazoa</taxon>
        <taxon>Ecdysozoa</taxon>
        <taxon>Arthropoda</taxon>
        <taxon>Crustacea</taxon>
        <taxon>Multicrustacea</taxon>
        <taxon>Hexanauplia</taxon>
        <taxon>Copepoda</taxon>
        <taxon>Siphonostomatoida</taxon>
        <taxon>Caligidae</taxon>
        <taxon>Lepeophtheirus</taxon>
    </lineage>
</organism>
<name>A0A0K2T6G0_LEPSM</name>
<proteinExistence type="predicted"/>
<evidence type="ECO:0000313" key="1">
    <source>
        <dbReference type="EMBL" id="CDW21623.1"/>
    </source>
</evidence>
<dbReference type="EMBL" id="HACA01004262">
    <property type="protein sequence ID" value="CDW21623.1"/>
    <property type="molecule type" value="Transcribed_RNA"/>
</dbReference>
<protein>
    <submittedName>
        <fullName evidence="1">Uncharacterized protein</fullName>
    </submittedName>
</protein>
<sequence>MDVRRFKVHEIASAVDIFWIKIWTLQRYLQDGCSSLAKNEIVLSGTRPVCSCSCGFVRIVSLL</sequence>
<reference evidence="1" key="1">
    <citation type="submission" date="2014-05" db="EMBL/GenBank/DDBJ databases">
        <authorList>
            <person name="Chronopoulou M."/>
        </authorList>
    </citation>
    <scope>NUCLEOTIDE SEQUENCE</scope>
    <source>
        <tissue evidence="1">Whole organism</tissue>
    </source>
</reference>
<dbReference type="AlphaFoldDB" id="A0A0K2T6G0"/>